<keyword evidence="6" id="KW-1185">Reference proteome</keyword>
<dbReference type="GO" id="GO:0006891">
    <property type="term" value="P:intra-Golgi vesicle-mediated transport"/>
    <property type="evidence" value="ECO:0007669"/>
    <property type="project" value="TreeGrafter"/>
</dbReference>
<evidence type="ECO:0000313" key="6">
    <source>
        <dbReference type="Proteomes" id="UP001334084"/>
    </source>
</evidence>
<reference evidence="5" key="1">
    <citation type="journal article" date="2024" name="BMC Genomics">
        <title>Functional annotation of a divergent genome using sequence and structure-based similarity.</title>
        <authorList>
            <person name="Svedberg D."/>
            <person name="Winiger R.R."/>
            <person name="Berg A."/>
            <person name="Sharma H."/>
            <person name="Tellgren-Roth C."/>
            <person name="Debrunner-Vossbrinck B.A."/>
            <person name="Vossbrinck C.R."/>
            <person name="Barandun J."/>
        </authorList>
    </citation>
    <scope>NUCLEOTIDE SEQUENCE</scope>
    <source>
        <strain evidence="5">Illinois isolate</strain>
    </source>
</reference>
<dbReference type="Pfam" id="PF23953">
    <property type="entry name" value="TPR_COPA_B"/>
    <property type="match status" value="1"/>
</dbReference>
<dbReference type="SUPFAM" id="SSF50978">
    <property type="entry name" value="WD40 repeat-like"/>
    <property type="match status" value="2"/>
</dbReference>
<dbReference type="CDD" id="cd00200">
    <property type="entry name" value="WD40"/>
    <property type="match status" value="1"/>
</dbReference>
<dbReference type="InterPro" id="IPR015943">
    <property type="entry name" value="WD40/YVTN_repeat-like_dom_sf"/>
</dbReference>
<dbReference type="PANTHER" id="PTHR19876:SF2">
    <property type="entry name" value="COATOMER SUBUNIT BETA"/>
    <property type="match status" value="1"/>
</dbReference>
<dbReference type="PROSITE" id="PS50082">
    <property type="entry name" value="WD_REPEATS_2"/>
    <property type="match status" value="4"/>
</dbReference>
<feature type="repeat" description="WD" evidence="3">
    <location>
        <begin position="221"/>
        <end position="262"/>
    </location>
</feature>
<evidence type="ECO:0000259" key="4">
    <source>
        <dbReference type="Pfam" id="PF23953"/>
    </source>
</evidence>
<dbReference type="GeneID" id="90541799"/>
<gene>
    <name evidence="5" type="ORF">VNE69_07043</name>
</gene>
<keyword evidence="1 3" id="KW-0853">WD repeat</keyword>
<accession>A0AAX4JDE1</accession>
<feature type="domain" description="COPA/B TPR" evidence="4">
    <location>
        <begin position="595"/>
        <end position="722"/>
    </location>
</feature>
<dbReference type="InterPro" id="IPR050844">
    <property type="entry name" value="Coatomer_complex_subunit"/>
</dbReference>
<dbReference type="InterPro" id="IPR036322">
    <property type="entry name" value="WD40_repeat_dom_sf"/>
</dbReference>
<dbReference type="PANTHER" id="PTHR19876">
    <property type="entry name" value="COATOMER"/>
    <property type="match status" value="1"/>
</dbReference>
<dbReference type="PRINTS" id="PR00320">
    <property type="entry name" value="GPROTEINBRPT"/>
</dbReference>
<sequence>MKLQEQTLKKIRSVRIKAIECHSIKPLAILGLYNGYLQTWNTSTLLLINEVHVSDFPIRTLALVEKNNCVLIGSDDGRIYVYELNNLQRISSFDAHADFIRKIIVNPQNTEFLTCSDDTTIKLWEIGSIMKCVSVFTGHTHFVMDLVYYPKDNKQFLSCSLDGTIKLWNKESKSCIKTYKGHKSGINTLSFCKDDLYFVSGSDDFSLKIWDINNGNCISTLKGHTNNIINVYSMNTFPYLVSCSEDGTYRLWDTNTFENTEIINLNSGRIWQYKEHKNIILIGTDEELIFKKIKTGKSLYDLKNNKLYFTSQNSVFSCKVDDIYNIKKLAELDFYPSELCASENAKFISVCDDKNFSIFSSLGFRKKMSGHGNNLHFFDNEEFLILRDEYIEIYEKNEMIRSIKIYDIEKILLAQKYIYVQRNDSLDVYTFEGIRIFTWNFKAFKAHVNSNILILELNNKIQIYKINDDIISAYLEQDIEIDEVGIPDSFIFLGEFNVKIDSSCWLTTDNHDTMFMFNFESKGYYIFLRDDPYLYNFGPVNGLMCGFINDKVLLLNNSQTTSSLSFLDLDLEFINFQSRIFNNEKCDCKESFRIKAISFLESLGKNNEALEICANDNQRFEILIKLGLLEEASALAVSPPMFDRLGHEFCKRSDLVNATECLYKSGNWRSLLFVDLLCNKKYLKEIAENSLENGEDNVAFIAFLKNKNYEKCGEILRESKFYNFFKETYLQ</sequence>
<organism evidence="5 6">
    <name type="scientific">Vairimorpha necatrix</name>
    <dbReference type="NCBI Taxonomy" id="6039"/>
    <lineage>
        <taxon>Eukaryota</taxon>
        <taxon>Fungi</taxon>
        <taxon>Fungi incertae sedis</taxon>
        <taxon>Microsporidia</taxon>
        <taxon>Nosematidae</taxon>
        <taxon>Vairimorpha</taxon>
    </lineage>
</organism>
<dbReference type="GO" id="GO:0006890">
    <property type="term" value="P:retrograde vesicle-mediated transport, Golgi to endoplasmic reticulum"/>
    <property type="evidence" value="ECO:0007669"/>
    <property type="project" value="TreeGrafter"/>
</dbReference>
<dbReference type="SMART" id="SM00320">
    <property type="entry name" value="WD40"/>
    <property type="match status" value="5"/>
</dbReference>
<dbReference type="PROSITE" id="PS50294">
    <property type="entry name" value="WD_REPEATS_REGION"/>
    <property type="match status" value="4"/>
</dbReference>
<feature type="repeat" description="WD" evidence="3">
    <location>
        <begin position="93"/>
        <end position="126"/>
    </location>
</feature>
<dbReference type="AlphaFoldDB" id="A0AAX4JDE1"/>
<dbReference type="Proteomes" id="UP001334084">
    <property type="component" value="Chromosome 7"/>
</dbReference>
<dbReference type="GO" id="GO:0030126">
    <property type="term" value="C:COPI vesicle coat"/>
    <property type="evidence" value="ECO:0007669"/>
    <property type="project" value="TreeGrafter"/>
</dbReference>
<dbReference type="RefSeq" id="XP_065330119.1">
    <property type="nucleotide sequence ID" value="XM_065474047.1"/>
</dbReference>
<dbReference type="GO" id="GO:0006888">
    <property type="term" value="P:endoplasmic reticulum to Golgi vesicle-mediated transport"/>
    <property type="evidence" value="ECO:0007669"/>
    <property type="project" value="TreeGrafter"/>
</dbReference>
<dbReference type="EMBL" id="CP142732">
    <property type="protein sequence ID" value="WUR03974.1"/>
    <property type="molecule type" value="Genomic_DNA"/>
</dbReference>
<dbReference type="GO" id="GO:0006886">
    <property type="term" value="P:intracellular protein transport"/>
    <property type="evidence" value="ECO:0007669"/>
    <property type="project" value="TreeGrafter"/>
</dbReference>
<dbReference type="Pfam" id="PF00400">
    <property type="entry name" value="WD40"/>
    <property type="match status" value="4"/>
</dbReference>
<dbReference type="InterPro" id="IPR056176">
    <property type="entry name" value="TPR_COPA_B"/>
</dbReference>
<dbReference type="Gene3D" id="1.25.40.470">
    <property type="match status" value="1"/>
</dbReference>
<dbReference type="Gene3D" id="2.130.10.10">
    <property type="entry name" value="YVTN repeat-like/Quinoprotein amine dehydrogenase"/>
    <property type="match status" value="1"/>
</dbReference>
<feature type="repeat" description="WD" evidence="3">
    <location>
        <begin position="179"/>
        <end position="220"/>
    </location>
</feature>
<keyword evidence="2" id="KW-0677">Repeat</keyword>
<evidence type="ECO:0000256" key="3">
    <source>
        <dbReference type="PROSITE-ProRule" id="PRU00221"/>
    </source>
</evidence>
<dbReference type="KEGG" id="vnx:VNE69_07043"/>
<proteinExistence type="predicted"/>
<protein>
    <submittedName>
        <fullName evidence="5">Coatomer subunit beta' (CoPB2)</fullName>
    </submittedName>
</protein>
<name>A0AAX4JDE1_9MICR</name>
<feature type="repeat" description="WD" evidence="3">
    <location>
        <begin position="136"/>
        <end position="178"/>
    </location>
</feature>
<evidence type="ECO:0000313" key="5">
    <source>
        <dbReference type="EMBL" id="WUR03974.1"/>
    </source>
</evidence>
<dbReference type="InterPro" id="IPR001680">
    <property type="entry name" value="WD40_rpt"/>
</dbReference>
<evidence type="ECO:0000256" key="2">
    <source>
        <dbReference type="ARBA" id="ARBA00022737"/>
    </source>
</evidence>
<evidence type="ECO:0000256" key="1">
    <source>
        <dbReference type="ARBA" id="ARBA00022574"/>
    </source>
</evidence>
<dbReference type="InterPro" id="IPR020472">
    <property type="entry name" value="WD40_PAC1"/>
</dbReference>